<proteinExistence type="predicted"/>
<dbReference type="GeneID" id="11538037"/>
<name>E3SMH1_9CAUD</name>
<dbReference type="OrthoDB" id="22192at10239"/>
<organism evidence="2 3">
    <name type="scientific">Cyanophage 9515-10a</name>
    <dbReference type="NCBI Taxonomy" id="444875"/>
    <lineage>
        <taxon>Viruses</taxon>
        <taxon>Duplodnaviria</taxon>
        <taxon>Heunggongvirae</taxon>
        <taxon>Uroviricota</taxon>
        <taxon>Caudoviricetes</taxon>
        <taxon>Autographivirales</taxon>
        <taxon>Sechaudvirinae</taxon>
        <taxon>Tangaroavirus</taxon>
        <taxon>Tangaroavirus tv951510a</taxon>
    </lineage>
</organism>
<reference evidence="2 3" key="1">
    <citation type="submission" date="2009-10" db="EMBL/GenBank/DDBJ databases">
        <title>The Genome Sequence of Cyanophage 9515-10a.</title>
        <authorList>
            <consortium name="The Broad Institute Genome Sequencing Platform"/>
            <person name="Henn M.R."/>
            <person name="Sullivan M.S."/>
            <person name="Osburne M.S."/>
            <person name="Levin J."/>
            <person name="Malboeuf C."/>
            <person name="Casali M."/>
            <person name="Russ C."/>
            <person name="Lennon N."/>
            <person name="Erlich R."/>
            <person name="Young S.K."/>
            <person name="Koehrsen M."/>
            <person name="Yandava C."/>
            <person name="Zeng Q."/>
            <person name="Alvarado L."/>
            <person name="Anderson S."/>
            <person name="Berlin A."/>
            <person name="Borenstein D."/>
            <person name="Chen Z."/>
            <person name="Engels R."/>
            <person name="Freedman E."/>
            <person name="Gellesch M."/>
            <person name="Goldberg J."/>
            <person name="Green L."/>
            <person name="Griggs A."/>
            <person name="Gujja S."/>
            <person name="Heiman D."/>
            <person name="Hepburn T."/>
            <person name="Howarth C."/>
            <person name="Jen D."/>
            <person name="Larson L."/>
            <person name="Lewis B."/>
            <person name="Mehta T."/>
            <person name="Park D."/>
            <person name="Pearson M."/>
            <person name="Roberts A."/>
            <person name="Ryan E."/>
            <person name="Saif S."/>
            <person name="Shea T."/>
            <person name="Shenoy N."/>
            <person name="Sisk P."/>
            <person name="Stolte C."/>
            <person name="Sykes S."/>
            <person name="Walk T."/>
            <person name="White J."/>
            <person name="Yu Q."/>
            <person name="Coleman M.L."/>
            <person name="Huang K.H."/>
            <person name="Weigele P.R."/>
            <person name="DeFrancesco A.S."/>
            <person name="Kern S.E."/>
            <person name="Thompson L.R."/>
            <person name="Fu R."/>
            <person name="Hombeck B."/>
            <person name="Chisholm S.W."/>
            <person name="Haas B."/>
            <person name="Nusbaum C."/>
            <person name="Galagan J."/>
            <person name="Birren B."/>
        </authorList>
    </citation>
    <scope>NUCLEOTIDE SEQUENCE [LARGE SCALE GENOMIC DNA]</scope>
    <source>
        <strain evidence="2">9515-10a</strain>
    </source>
</reference>
<dbReference type="EMBL" id="GU071100">
    <property type="protein sequence ID" value="ADP00066.1"/>
    <property type="molecule type" value="Genomic_DNA"/>
</dbReference>
<dbReference type="RefSeq" id="YP_005087438.1">
    <property type="nucleotide sequence ID" value="NC_016657.1"/>
</dbReference>
<accession>E3SMH1</accession>
<keyword evidence="3" id="KW-1185">Reference proteome</keyword>
<evidence type="ECO:0000256" key="1">
    <source>
        <dbReference type="SAM" id="MobiDB-lite"/>
    </source>
</evidence>
<dbReference type="InterPro" id="IPR008768">
    <property type="entry name" value="Gp9-like"/>
</dbReference>
<dbReference type="Pfam" id="PF05396">
    <property type="entry name" value="Phage_T7_Capsid"/>
    <property type="match status" value="1"/>
</dbReference>
<gene>
    <name evidence="2" type="ORF">CYOG_00045</name>
</gene>
<protein>
    <submittedName>
        <fullName evidence="2">Scaffolding protein</fullName>
    </submittedName>
</protein>
<evidence type="ECO:0000313" key="3">
    <source>
        <dbReference type="Proteomes" id="UP000006529"/>
    </source>
</evidence>
<feature type="region of interest" description="Disordered" evidence="1">
    <location>
        <begin position="62"/>
        <end position="89"/>
    </location>
</feature>
<evidence type="ECO:0000313" key="2">
    <source>
        <dbReference type="EMBL" id="ADP00066.1"/>
    </source>
</evidence>
<dbReference type="Proteomes" id="UP000006529">
    <property type="component" value="Segment"/>
</dbReference>
<dbReference type="GO" id="GO:0019069">
    <property type="term" value="P:viral capsid assembly"/>
    <property type="evidence" value="ECO:0007669"/>
    <property type="project" value="InterPro"/>
</dbReference>
<sequence>MATETQTFTYDPTQDSLIDEANEARDAENLAVGEKMVEEQENLLAGKYKTTEDLEKAYKELEGKLGKQEKDDSDLSLNKEETQEEPQTEITQEDFYSEDGSVNYDTVNELYGDKIGTVFSENEIDPFKMNEYFMENNGTLSEDMYETLGKAGLTRTMVDSYLQGVRTEAGYETAAEPAVLSDAEVAEVHSIAGGKDGYEQLMSWASDNLSDEDAKNFDDVIATANKAAVTFAVKALMGQYEDAVGRDSNLIQGKASRPTETYRSMAEVVRDMGNPLYDTDEAYRDDVRRKLEISNLKV</sequence>
<dbReference type="KEGG" id="vg:11538037"/>